<evidence type="ECO:0000313" key="3">
    <source>
        <dbReference type="Proteomes" id="UP000317778"/>
    </source>
</evidence>
<comment type="caution">
    <text evidence="2">The sequence shown here is derived from an EMBL/GenBank/DDBJ whole genome shotgun (WGS) entry which is preliminary data.</text>
</comment>
<reference evidence="2 3" key="1">
    <citation type="submission" date="2017-06" db="EMBL/GenBank/DDBJ databases">
        <title>Novel microbial phyla capable of carbon fixation and sulfur reduction in deep-sea sediments.</title>
        <authorList>
            <person name="Huang J."/>
            <person name="Baker B."/>
            <person name="Wang Y."/>
        </authorList>
    </citation>
    <scope>NUCLEOTIDE SEQUENCE [LARGE SCALE GENOMIC DNA]</scope>
    <source>
        <strain evidence="2">B3_TA06</strain>
    </source>
</reference>
<dbReference type="CDD" id="cd00093">
    <property type="entry name" value="HTH_XRE"/>
    <property type="match status" value="1"/>
</dbReference>
<proteinExistence type="predicted"/>
<gene>
    <name evidence="2" type="ORF">CEE36_03705</name>
</gene>
<dbReference type="InterPro" id="IPR010982">
    <property type="entry name" value="Lambda_DNA-bd_dom_sf"/>
</dbReference>
<dbReference type="InterPro" id="IPR001387">
    <property type="entry name" value="Cro/C1-type_HTH"/>
</dbReference>
<dbReference type="Gene3D" id="1.10.260.40">
    <property type="entry name" value="lambda repressor-like DNA-binding domains"/>
    <property type="match status" value="1"/>
</dbReference>
<name>A0A532V8D4_UNCT6</name>
<dbReference type="EMBL" id="NJBO01000004">
    <property type="protein sequence ID" value="TKJ43451.1"/>
    <property type="molecule type" value="Genomic_DNA"/>
</dbReference>
<protein>
    <recommendedName>
        <fullName evidence="1">HTH cro/C1-type domain-containing protein</fullName>
    </recommendedName>
</protein>
<feature type="domain" description="HTH cro/C1-type" evidence="1">
    <location>
        <begin position="47"/>
        <end position="91"/>
    </location>
</feature>
<evidence type="ECO:0000313" key="2">
    <source>
        <dbReference type="EMBL" id="TKJ43451.1"/>
    </source>
</evidence>
<accession>A0A532V8D4</accession>
<evidence type="ECO:0000259" key="1">
    <source>
        <dbReference type="Pfam" id="PF13443"/>
    </source>
</evidence>
<dbReference type="AlphaFoldDB" id="A0A532V8D4"/>
<organism evidence="2 3">
    <name type="scientific">candidate division TA06 bacterium B3_TA06</name>
    <dbReference type="NCBI Taxonomy" id="2012487"/>
    <lineage>
        <taxon>Bacteria</taxon>
        <taxon>Bacteria division TA06</taxon>
    </lineage>
</organism>
<dbReference type="SUPFAM" id="SSF47413">
    <property type="entry name" value="lambda repressor-like DNA-binding domains"/>
    <property type="match status" value="1"/>
</dbReference>
<dbReference type="Pfam" id="PF13443">
    <property type="entry name" value="HTH_26"/>
    <property type="match status" value="1"/>
</dbReference>
<sequence>MIDKEELEAQLEQDYKELLEDVEYHIEGLKAEFAEEVSKYLGKGEGKITRAELARMMGTSPAWITKMLRTNWNMTMETMAKLAFALGMKIAPPKFVPIAASLAQRKEKQPCTYLSVRDSDEIWNIPLSATRPRVPQTAREAFSDDSWFRKRYKTPPEMVAEAM</sequence>
<dbReference type="Proteomes" id="UP000317778">
    <property type="component" value="Unassembled WGS sequence"/>
</dbReference>
<dbReference type="GO" id="GO:0003677">
    <property type="term" value="F:DNA binding"/>
    <property type="evidence" value="ECO:0007669"/>
    <property type="project" value="InterPro"/>
</dbReference>